<dbReference type="PANTHER" id="PTHR46579">
    <property type="entry name" value="F5/8 TYPE C DOMAIN-CONTAINING PROTEIN-RELATED"/>
    <property type="match status" value="1"/>
</dbReference>
<dbReference type="Pfam" id="PF02992">
    <property type="entry name" value="Transposase_21"/>
    <property type="match status" value="1"/>
</dbReference>
<keyword evidence="2" id="KW-1185">Reference proteome</keyword>
<sequence>MIVFSAQTYHVHQRKRPFEPSSDIADPDSVPEVGPISCGDFSPAPSAIHSSTATAAPDPLHTSLIHDRLELQKIRYDFLARPFTRPLHLVFAGRPKDPIHPNDAGHRYVYKGIFNPAPYDLIDCPANALFLRQEAQMHEWMGQVRRLRQMHSDHPNFQLLCQSVEKDVTSGLNRMFQWKVEIYFEQHVSEGHPPLSSAPNARPVVETTHYLQIYDYNGGDPLYNRLILPGILLVLVLHLVLNGSRSLCEVVLALLHDQLDALQGLVTDQRLDHLRTILPDSIKGALGRFQFNPVVRCFVVCSQCYAIVPKAEDYPNFCQYKETSVSLPCNGSLTRTDRTTTGEETKRPVKEYLHQDFREWLGRFICRPDIENMLDRRKDQFRQQRRTPSQADPVVHDILESKGIQEFKWPDGKAFYDCPDNEFRLFFALSGDGFNPFFNREAKQTVTSTGLYLFCLNLPLEERQKPENVYLAGVIPGPDKPSGTQINHYISLIVDDFLPFWNTGVQYTRTRKRAAGTLCRTALVPVLADALGVRQLCGYGSVTSTFFCTFCWLMFGDIENFNKATWPKRDLETHRYWAEQWKEADSATRYKLVQDHGIRYTPLLRLPYFDPPKYSIVDTMHNFLNGLLQRHCRNIWGMDLETEDGDGEFPPGSSPPPLPSTHAIREARKALELGDVPALTKSRKEALWYLCLDLDLRRGRNKKDLIRELLRWRKAQGPFIADPRWQDTDPIKDVAGTPLSRTYSSTLPVVPPPSRIASSGSAVPYSANPMPLAVSSFNSLFLPRWNTNTPSQTLVTVQLPAEVSADKLDTGEDLLARGLKLSSLNNDVLFTLCFRRGISLPEKPKKKDMVAALDRWRSNHGISIAPKKARPNTVVLGSTILKAVSDDMQKTMLPRWVNPAPLRAGQKKHGKLSADQWRVLCSIHLTVTLIRLWGRQPQESRWYQMLVNFLDLVKAVEIGSMLVVSRDHIDEYETLMTRYLITMKSLYKEARVVPNHHLALHTSDFLDIWGPSPETHGFGWERYNHTLQQINTNRRFGEWY</sequence>
<dbReference type="PANTHER" id="PTHR46579:SF1">
    <property type="entry name" value="F5_8 TYPE C DOMAIN-CONTAINING PROTEIN"/>
    <property type="match status" value="1"/>
</dbReference>
<dbReference type="OrthoDB" id="3269001at2759"/>
<dbReference type="InterPro" id="IPR004242">
    <property type="entry name" value="Transposase_21"/>
</dbReference>
<evidence type="ECO:0000313" key="2">
    <source>
        <dbReference type="Proteomes" id="UP001140091"/>
    </source>
</evidence>
<comment type="caution">
    <text evidence="1">The sequence shown here is derived from an EMBL/GenBank/DDBJ whole genome shotgun (WGS) entry which is preliminary data.</text>
</comment>
<gene>
    <name evidence="1" type="ORF">H1R20_g15417</name>
</gene>
<organism evidence="1 2">
    <name type="scientific">Candolleomyces eurysporus</name>
    <dbReference type="NCBI Taxonomy" id="2828524"/>
    <lineage>
        <taxon>Eukaryota</taxon>
        <taxon>Fungi</taxon>
        <taxon>Dikarya</taxon>
        <taxon>Basidiomycota</taxon>
        <taxon>Agaricomycotina</taxon>
        <taxon>Agaricomycetes</taxon>
        <taxon>Agaricomycetidae</taxon>
        <taxon>Agaricales</taxon>
        <taxon>Agaricineae</taxon>
        <taxon>Psathyrellaceae</taxon>
        <taxon>Candolleomyces</taxon>
    </lineage>
</organism>
<name>A0A9W8IXK5_9AGAR</name>
<accession>A0A9W8IXK5</accession>
<proteinExistence type="predicted"/>
<feature type="non-terminal residue" evidence="1">
    <location>
        <position position="1040"/>
    </location>
</feature>
<dbReference type="Proteomes" id="UP001140091">
    <property type="component" value="Unassembled WGS sequence"/>
</dbReference>
<reference evidence="1" key="1">
    <citation type="submission" date="2022-06" db="EMBL/GenBank/DDBJ databases">
        <title>Genome Sequence of Candolleomyces eurysporus.</title>
        <authorList>
            <person name="Buettner E."/>
        </authorList>
    </citation>
    <scope>NUCLEOTIDE SEQUENCE</scope>
    <source>
        <strain evidence="1">VTCC 930004</strain>
    </source>
</reference>
<protein>
    <recommendedName>
        <fullName evidence="3">SAP domain-containing protein</fullName>
    </recommendedName>
</protein>
<dbReference type="EMBL" id="JANBPK010001563">
    <property type="protein sequence ID" value="KAJ2921673.1"/>
    <property type="molecule type" value="Genomic_DNA"/>
</dbReference>
<dbReference type="AlphaFoldDB" id="A0A9W8IXK5"/>
<evidence type="ECO:0008006" key="3">
    <source>
        <dbReference type="Google" id="ProtNLM"/>
    </source>
</evidence>
<evidence type="ECO:0000313" key="1">
    <source>
        <dbReference type="EMBL" id="KAJ2921673.1"/>
    </source>
</evidence>